<dbReference type="PANTHER" id="PTHR46093:SF18">
    <property type="entry name" value="FIBRONECTIN TYPE-III DOMAIN-CONTAINING PROTEIN"/>
    <property type="match status" value="1"/>
</dbReference>
<keyword evidence="1" id="KW-0880">Kelch repeat</keyword>
<evidence type="ECO:0000256" key="2">
    <source>
        <dbReference type="ARBA" id="ARBA00022737"/>
    </source>
</evidence>
<feature type="transmembrane region" description="Helical" evidence="4">
    <location>
        <begin position="589"/>
        <end position="610"/>
    </location>
</feature>
<comment type="caution">
    <text evidence="6">The sequence shown here is derived from an EMBL/GenBank/DDBJ whole genome shotgun (WGS) entry which is preliminary data.</text>
</comment>
<keyword evidence="7" id="KW-1185">Reference proteome</keyword>
<dbReference type="PANTHER" id="PTHR46093">
    <property type="entry name" value="ACYL-COA-BINDING DOMAIN-CONTAINING PROTEIN 5"/>
    <property type="match status" value="1"/>
</dbReference>
<dbReference type="SUPFAM" id="SSF117281">
    <property type="entry name" value="Kelch motif"/>
    <property type="match status" value="1"/>
</dbReference>
<feature type="compositionally biased region" description="Polar residues" evidence="3">
    <location>
        <begin position="678"/>
        <end position="694"/>
    </location>
</feature>
<feature type="transmembrane region" description="Helical" evidence="4">
    <location>
        <begin position="503"/>
        <end position="519"/>
    </location>
</feature>
<feature type="chain" id="PRO_5035430429" description="Galactose oxidase" evidence="5">
    <location>
        <begin position="34"/>
        <end position="954"/>
    </location>
</feature>
<feature type="compositionally biased region" description="Polar residues" evidence="3">
    <location>
        <begin position="657"/>
        <end position="666"/>
    </location>
</feature>
<evidence type="ECO:0000313" key="7">
    <source>
        <dbReference type="Proteomes" id="UP000813824"/>
    </source>
</evidence>
<feature type="signal peptide" evidence="5">
    <location>
        <begin position="1"/>
        <end position="33"/>
    </location>
</feature>
<gene>
    <name evidence="6" type="ORF">BXZ70DRAFT_405944</name>
</gene>
<keyword evidence="2" id="KW-0677">Repeat</keyword>
<dbReference type="AlphaFoldDB" id="A0A8K0UWA2"/>
<feature type="region of interest" description="Disordered" evidence="3">
    <location>
        <begin position="459"/>
        <end position="489"/>
    </location>
</feature>
<feature type="region of interest" description="Disordered" evidence="3">
    <location>
        <begin position="897"/>
        <end position="922"/>
    </location>
</feature>
<dbReference type="OrthoDB" id="10250130at2759"/>
<evidence type="ECO:0008006" key="8">
    <source>
        <dbReference type="Google" id="ProtNLM"/>
    </source>
</evidence>
<feature type="region of interest" description="Disordered" evidence="3">
    <location>
        <begin position="616"/>
        <end position="701"/>
    </location>
</feature>
<dbReference type="Pfam" id="PF24681">
    <property type="entry name" value="Kelch_KLHDC2_KLHL20_DRC7"/>
    <property type="match status" value="1"/>
</dbReference>
<feature type="region of interest" description="Disordered" evidence="3">
    <location>
        <begin position="714"/>
        <end position="758"/>
    </location>
</feature>
<evidence type="ECO:0000256" key="4">
    <source>
        <dbReference type="SAM" id="Phobius"/>
    </source>
</evidence>
<keyword evidence="5" id="KW-0732">Signal</keyword>
<evidence type="ECO:0000256" key="3">
    <source>
        <dbReference type="SAM" id="MobiDB-lite"/>
    </source>
</evidence>
<evidence type="ECO:0000313" key="6">
    <source>
        <dbReference type="EMBL" id="KAH8105963.1"/>
    </source>
</evidence>
<feature type="transmembrane region" description="Helical" evidence="4">
    <location>
        <begin position="539"/>
        <end position="561"/>
    </location>
</feature>
<dbReference type="Proteomes" id="UP000813824">
    <property type="component" value="Unassembled WGS sequence"/>
</dbReference>
<name>A0A8K0UWA2_9AGAR</name>
<keyword evidence="4" id="KW-0812">Transmembrane</keyword>
<keyword evidence="4" id="KW-1133">Transmembrane helix</keyword>
<evidence type="ECO:0000256" key="1">
    <source>
        <dbReference type="ARBA" id="ARBA00022441"/>
    </source>
</evidence>
<reference evidence="6" key="1">
    <citation type="journal article" date="2021" name="New Phytol.">
        <title>Evolutionary innovations through gain and loss of genes in the ectomycorrhizal Boletales.</title>
        <authorList>
            <person name="Wu G."/>
            <person name="Miyauchi S."/>
            <person name="Morin E."/>
            <person name="Kuo A."/>
            <person name="Drula E."/>
            <person name="Varga T."/>
            <person name="Kohler A."/>
            <person name="Feng B."/>
            <person name="Cao Y."/>
            <person name="Lipzen A."/>
            <person name="Daum C."/>
            <person name="Hundley H."/>
            <person name="Pangilinan J."/>
            <person name="Johnson J."/>
            <person name="Barry K."/>
            <person name="LaButti K."/>
            <person name="Ng V."/>
            <person name="Ahrendt S."/>
            <person name="Min B."/>
            <person name="Choi I.G."/>
            <person name="Park H."/>
            <person name="Plett J.M."/>
            <person name="Magnuson J."/>
            <person name="Spatafora J.W."/>
            <person name="Nagy L.G."/>
            <person name="Henrissat B."/>
            <person name="Grigoriev I.V."/>
            <person name="Yang Z.L."/>
            <person name="Xu J."/>
            <person name="Martin F.M."/>
        </authorList>
    </citation>
    <scope>NUCLEOTIDE SEQUENCE</scope>
    <source>
        <strain evidence="6">KKN 215</strain>
    </source>
</reference>
<organism evidence="6 7">
    <name type="scientific">Cristinia sonorae</name>
    <dbReference type="NCBI Taxonomy" id="1940300"/>
    <lineage>
        <taxon>Eukaryota</taxon>
        <taxon>Fungi</taxon>
        <taxon>Dikarya</taxon>
        <taxon>Basidiomycota</taxon>
        <taxon>Agaricomycotina</taxon>
        <taxon>Agaricomycetes</taxon>
        <taxon>Agaricomycetidae</taxon>
        <taxon>Agaricales</taxon>
        <taxon>Pleurotineae</taxon>
        <taxon>Stephanosporaceae</taxon>
        <taxon>Cristinia</taxon>
    </lineage>
</organism>
<feature type="compositionally biased region" description="Pro residues" evidence="3">
    <location>
        <begin position="471"/>
        <end position="485"/>
    </location>
</feature>
<feature type="transmembrane region" description="Helical" evidence="4">
    <location>
        <begin position="817"/>
        <end position="838"/>
    </location>
</feature>
<dbReference type="InterPro" id="IPR015915">
    <property type="entry name" value="Kelch-typ_b-propeller"/>
</dbReference>
<evidence type="ECO:0000256" key="5">
    <source>
        <dbReference type="SAM" id="SignalP"/>
    </source>
</evidence>
<sequence>MGYAQRRPSPGYMSGSLLALILYFSSSLPAVHSQTTPSSTDVPPLQWINLTGLLGGSNAPPPLKGASLGYDDTNRNLLIYGGESQQGFPVSQTYLLNLETLTWHAPIPAIQQPSPPPRSYPVSGDDFVASNRHSHIVIGGKGADGRPLNDVWEFDYTSQFWSEVKLTPGGPSARWGSVGGLDIRTPPIQDISLPGPNNTFYLAGGFDGTNALPLSDVWRLNISGILTSNNPDAVVGSWEKISTPGALEGKTGMAGTVLRESSDTQQRIVSLGGCPSTYPASTSCLTGNDIIVNADARSDSIPPPCPVPRLEPAVAPNLNSVSTSYGSQVFMLLGTFDSSRYDDDGALKHGEVAVLDVSTRGWDRVLPAGDPGAIPGGKPTYPSPRAGASALSWTQGLVGNNRAHSSDTIVFGGQDETGNYLSEVWILRAYNSRSNGPLTSGVNANGAGVQNQYMTKCATLLEPPSNGSPTTPGPSGPSETSPPGPTTGATTTYPFDVSVVHKALSPVSVAILLPAILAFRLSSPAPAAPASSDHRLGLLYLSILITLTAFGAGIGGLTSAFRSITPTASLIKRPASSNHLHLHTDHGKAGLALFAGLFGVIPLLIVASIWRQRNPEGYDGKGRHRANSGELAEKTGLYPNRPGSPQEEVAQEETQSRTRSWNTLSPWSAMRNARRSSESGFDASSPSTVRSFEVTNRPARARRASANSLAAFGVRPSHTPRSLSDTNWPERPRNLTSTGDDDYAMSSLSRRMDMPPTPGTAVMDIQSTRGLMSPTAHARMPQMPSALEVLARVLLHTFILGLSIVSLVELWSRAPKGAFAGFLVWIVLFYALITYFSYHGTPRYSLLSVILNRITTSPTPAPPTPTPSRPLSHLGLDSVPFPVGPYAHHQPPFRVASEHDYPISSHGGHGSVEDDDDMDEDTRQRTIEEEMNRREVSIVTVPKRKLFLTNPETS</sequence>
<protein>
    <recommendedName>
        <fullName evidence="8">Galactose oxidase</fullName>
    </recommendedName>
</protein>
<dbReference type="EMBL" id="JAEVFJ010000003">
    <property type="protein sequence ID" value="KAH8105963.1"/>
    <property type="molecule type" value="Genomic_DNA"/>
</dbReference>
<accession>A0A8K0UWA2</accession>
<dbReference type="Gene3D" id="2.120.10.80">
    <property type="entry name" value="Kelch-type beta propeller"/>
    <property type="match status" value="2"/>
</dbReference>
<keyword evidence="4" id="KW-0472">Membrane</keyword>
<feature type="transmembrane region" description="Helical" evidence="4">
    <location>
        <begin position="789"/>
        <end position="811"/>
    </location>
</feature>
<proteinExistence type="predicted"/>